<dbReference type="Gene3D" id="3.30.530.20">
    <property type="match status" value="1"/>
</dbReference>
<evidence type="ECO:0000313" key="4">
    <source>
        <dbReference type="Proteomes" id="UP001231189"/>
    </source>
</evidence>
<dbReference type="GO" id="GO:0005634">
    <property type="term" value="C:nucleus"/>
    <property type="evidence" value="ECO:0007669"/>
    <property type="project" value="UniProtKB-SubCell"/>
</dbReference>
<comment type="caution">
    <text evidence="3">The sequence shown here is derived from an EMBL/GenBank/DDBJ whole genome shotgun (WGS) entry which is preliminary data.</text>
</comment>
<organism evidence="3 4">
    <name type="scientific">Lolium multiflorum</name>
    <name type="common">Italian ryegrass</name>
    <name type="synonym">Lolium perenne subsp. multiflorum</name>
    <dbReference type="NCBI Taxonomy" id="4521"/>
    <lineage>
        <taxon>Eukaryota</taxon>
        <taxon>Viridiplantae</taxon>
        <taxon>Streptophyta</taxon>
        <taxon>Embryophyta</taxon>
        <taxon>Tracheophyta</taxon>
        <taxon>Spermatophyta</taxon>
        <taxon>Magnoliopsida</taxon>
        <taxon>Liliopsida</taxon>
        <taxon>Poales</taxon>
        <taxon>Poaceae</taxon>
        <taxon>BOP clade</taxon>
        <taxon>Pooideae</taxon>
        <taxon>Poodae</taxon>
        <taxon>Poeae</taxon>
        <taxon>Poeae Chloroplast Group 2 (Poeae type)</taxon>
        <taxon>Loliodinae</taxon>
        <taxon>Loliinae</taxon>
        <taxon>Lolium</taxon>
    </lineage>
</organism>
<reference evidence="3" key="1">
    <citation type="submission" date="2023-07" db="EMBL/GenBank/DDBJ databases">
        <title>A chromosome-level genome assembly of Lolium multiflorum.</title>
        <authorList>
            <person name="Chen Y."/>
            <person name="Copetti D."/>
            <person name="Kolliker R."/>
            <person name="Studer B."/>
        </authorList>
    </citation>
    <scope>NUCLEOTIDE SEQUENCE</scope>
    <source>
        <strain evidence="3">02402/16</strain>
        <tissue evidence="3">Leaf</tissue>
    </source>
</reference>
<evidence type="ECO:0000256" key="1">
    <source>
        <dbReference type="ARBA" id="ARBA00004123"/>
    </source>
</evidence>
<accession>A0AAD8U3Z6</accession>
<dbReference type="AlphaFoldDB" id="A0AAD8U3Z6"/>
<evidence type="ECO:0000313" key="3">
    <source>
        <dbReference type="EMBL" id="KAK1697448.1"/>
    </source>
</evidence>
<sequence length="85" mass="9222">MDRLCLVHESSPPCHQQPRAASDPRSFRDVGGEHCLSNYRSLTTVQHTAVTGGAVVVESYIVDVPAGNTADETRTIVDTIVRCNL</sequence>
<dbReference type="InterPro" id="IPR023393">
    <property type="entry name" value="START-like_dom_sf"/>
</dbReference>
<proteinExistence type="predicted"/>
<dbReference type="Proteomes" id="UP001231189">
    <property type="component" value="Unassembled WGS sequence"/>
</dbReference>
<comment type="subcellular location">
    <subcellularLocation>
        <location evidence="1">Nucleus</location>
    </subcellularLocation>
</comment>
<gene>
    <name evidence="3" type="ORF">QYE76_014145</name>
</gene>
<protein>
    <submittedName>
        <fullName evidence="3">Uncharacterized protein</fullName>
    </submittedName>
</protein>
<dbReference type="EMBL" id="JAUUTY010000001">
    <property type="protein sequence ID" value="KAK1697448.1"/>
    <property type="molecule type" value="Genomic_DNA"/>
</dbReference>
<feature type="region of interest" description="Disordered" evidence="2">
    <location>
        <begin position="8"/>
        <end position="27"/>
    </location>
</feature>
<evidence type="ECO:0000256" key="2">
    <source>
        <dbReference type="SAM" id="MobiDB-lite"/>
    </source>
</evidence>
<keyword evidence="4" id="KW-1185">Reference proteome</keyword>
<name>A0AAD8U3Z6_LOLMU</name>